<dbReference type="Proteomes" id="UP000184517">
    <property type="component" value="Unassembled WGS sequence"/>
</dbReference>
<sequence length="258" mass="29777">MKPSLLDLLDHPAKEKYMKHIHQLETVKVMFHAVKNAQDIDRSTSLHPDNDSYINLSTFIQIYFINSVALLDELKLTSTPHFQQTNTKGLSYIGRAIRNIVAHEGLLLPTHTQGGDREKGKFKFFGIPRKKVLKAILQLSLKDQKILYSRSINHIDNIESAEHFREQVTTETKNIGLFLDEALDIISNEFNNDIIRIVNVMTKHFTNIVPHILDALIQKEKEKDLSEYSKIRSRHSFSTISTKVAEYKNLIEEIKMLN</sequence>
<dbReference type="RefSeq" id="WP_139248921.1">
    <property type="nucleotide sequence ID" value="NZ_FQVF01000020.1"/>
</dbReference>
<evidence type="ECO:0000313" key="2">
    <source>
        <dbReference type="Proteomes" id="UP000184517"/>
    </source>
</evidence>
<proteinExistence type="predicted"/>
<evidence type="ECO:0000313" key="1">
    <source>
        <dbReference type="EMBL" id="SHG34726.1"/>
    </source>
</evidence>
<dbReference type="OrthoDB" id="9911266at2"/>
<reference evidence="2" key="1">
    <citation type="submission" date="2016-11" db="EMBL/GenBank/DDBJ databases">
        <authorList>
            <person name="Varghese N."/>
            <person name="Submissions S."/>
        </authorList>
    </citation>
    <scope>NUCLEOTIDE SEQUENCE [LARGE SCALE GENOMIC DNA]</scope>
    <source>
        <strain evidence="2">DSM 16579</strain>
    </source>
</reference>
<keyword evidence="2" id="KW-1185">Reference proteome</keyword>
<organism evidence="1 2">
    <name type="scientific">Marinomonas polaris DSM 16579</name>
    <dbReference type="NCBI Taxonomy" id="1122206"/>
    <lineage>
        <taxon>Bacteria</taxon>
        <taxon>Pseudomonadati</taxon>
        <taxon>Pseudomonadota</taxon>
        <taxon>Gammaproteobacteria</taxon>
        <taxon>Oceanospirillales</taxon>
        <taxon>Oceanospirillaceae</taxon>
        <taxon>Marinomonas</taxon>
    </lineage>
</organism>
<dbReference type="AlphaFoldDB" id="A0A1M5J2C1"/>
<protein>
    <submittedName>
        <fullName evidence="1">Uncharacterized protein</fullName>
    </submittedName>
</protein>
<gene>
    <name evidence="1" type="ORF">SAMN02745753_03748</name>
</gene>
<dbReference type="EMBL" id="FQVF01000020">
    <property type="protein sequence ID" value="SHG34726.1"/>
    <property type="molecule type" value="Genomic_DNA"/>
</dbReference>
<accession>A0A1M5J2C1</accession>
<name>A0A1M5J2C1_9GAMM</name>